<keyword evidence="9" id="KW-1185">Reference proteome</keyword>
<dbReference type="InterPro" id="IPR051463">
    <property type="entry name" value="Peptidase_U62_metallo"/>
</dbReference>
<proteinExistence type="inferred from homology"/>
<dbReference type="GO" id="GO:0006508">
    <property type="term" value="P:proteolysis"/>
    <property type="evidence" value="ECO:0007669"/>
    <property type="project" value="UniProtKB-KW"/>
</dbReference>
<feature type="domain" description="Metalloprotease TldD/E N-terminal" evidence="5">
    <location>
        <begin position="22"/>
        <end position="79"/>
    </location>
</feature>
<dbReference type="InterPro" id="IPR036059">
    <property type="entry name" value="TldD/PmbA_sf"/>
</dbReference>
<dbReference type="EMBL" id="JFHK01000007">
    <property type="protein sequence ID" value="OAA30692.1"/>
    <property type="molecule type" value="Genomic_DNA"/>
</dbReference>
<name>A0A176K1A5_9BACT</name>
<evidence type="ECO:0000256" key="3">
    <source>
        <dbReference type="ARBA" id="ARBA00022801"/>
    </source>
</evidence>
<dbReference type="OrthoDB" id="9803213at2"/>
<dbReference type="Pfam" id="PF19289">
    <property type="entry name" value="PmbA_TldD_3rd"/>
    <property type="match status" value="1"/>
</dbReference>
<evidence type="ECO:0000256" key="4">
    <source>
        <dbReference type="ARBA" id="ARBA00023049"/>
    </source>
</evidence>
<dbReference type="InterPro" id="IPR025502">
    <property type="entry name" value="TldD"/>
</dbReference>
<dbReference type="InterPro" id="IPR002510">
    <property type="entry name" value="Metalloprtase-TldD/E_N"/>
</dbReference>
<dbReference type="InterPro" id="IPR045570">
    <property type="entry name" value="Metalloprtase-TldD/E_cen_dom"/>
</dbReference>
<dbReference type="Pfam" id="PF01523">
    <property type="entry name" value="PmbA_TldD_1st"/>
    <property type="match status" value="1"/>
</dbReference>
<gene>
    <name evidence="8" type="ORF">AT15_09695</name>
</gene>
<dbReference type="PATRIC" id="fig|1453497.3.peg.1921"/>
<dbReference type="GO" id="GO:0005829">
    <property type="term" value="C:cytosol"/>
    <property type="evidence" value="ECO:0007669"/>
    <property type="project" value="TreeGrafter"/>
</dbReference>
<reference evidence="8 9" key="1">
    <citation type="submission" date="2014-02" db="EMBL/GenBank/DDBJ databases">
        <title>Kosmotoga genome sequencing.</title>
        <authorList>
            <person name="Pollo S.M."/>
            <person name="Charchuk R."/>
            <person name="Nesbo C.L."/>
        </authorList>
    </citation>
    <scope>NUCLEOTIDE SEQUENCE [LARGE SCALE GENOMIC DNA]</scope>
    <source>
        <strain evidence="8 9">S304</strain>
    </source>
</reference>
<evidence type="ECO:0000259" key="5">
    <source>
        <dbReference type="Pfam" id="PF01523"/>
    </source>
</evidence>
<dbReference type="GO" id="GO:0008237">
    <property type="term" value="F:metallopeptidase activity"/>
    <property type="evidence" value="ECO:0007669"/>
    <property type="project" value="UniProtKB-KW"/>
</dbReference>
<keyword evidence="3" id="KW-0378">Hydrolase</keyword>
<dbReference type="InterPro" id="IPR045569">
    <property type="entry name" value="Metalloprtase-TldD/E_C"/>
</dbReference>
<dbReference type="InterPro" id="IPR035068">
    <property type="entry name" value="TldD/PmbA_N"/>
</dbReference>
<dbReference type="Proteomes" id="UP000077339">
    <property type="component" value="Unassembled WGS sequence"/>
</dbReference>
<dbReference type="SUPFAM" id="SSF111283">
    <property type="entry name" value="Putative modulator of DNA gyrase, PmbA/TldD"/>
    <property type="match status" value="1"/>
</dbReference>
<comment type="similarity">
    <text evidence="1">Belongs to the peptidase U62 family.</text>
</comment>
<sequence length="462" mass="49996">MIPERILRSMITELLRQGADFADIFIEERITNNISMTSGKVETALSGKSFGVGVRATKGSQSIYAYTNEVSETALMSVAKGIGDVLVSERNDAMSLSFEEKSVKNDHLFILTPSSVGKDERVKIMKIATEGAKSVSKLISQVSVEFWDYDQKIWIYNSEGLKTSDRRLRTRLMISAIATKPGEKETGFFGPGAAMGFEFYNTFDVYEAGQKAGRIAARMINAEYAPAGKMPVIISNEFGGVIFHEACGHALEATSVAKGASVFAGKLGQKVAADCVSAVDDATIPNAWGSANIDDEGTPTRRNVLIENGILKSYLIDKFNGRKMGMESTGSARRQDYRYAPTSRMSNTFILPGEYYPEEIIANTEYGLYAKSMSGGSVIPGTGEFNFSVREGYLVEKGRITKPVRGATLIGKGSEVLWKIDMVGNDLARAQGMCGSASGSIPADVGQPTIRVSELIVGGRNK</sequence>
<keyword evidence="4" id="KW-0482">Metalloprotease</keyword>
<comment type="caution">
    <text evidence="8">The sequence shown here is derived from an EMBL/GenBank/DDBJ whole genome shotgun (WGS) entry which is preliminary data.</text>
</comment>
<dbReference type="STRING" id="1453497.AT15_09695"/>
<dbReference type="PIRSF" id="PIRSF004919">
    <property type="entry name" value="TldD"/>
    <property type="match status" value="1"/>
</dbReference>
<feature type="domain" description="Metalloprotease TldD/E C-terminal" evidence="6">
    <location>
        <begin position="228"/>
        <end position="459"/>
    </location>
</feature>
<dbReference type="PANTHER" id="PTHR30624">
    <property type="entry name" value="UNCHARACTERIZED PROTEIN TLDD AND PMBA"/>
    <property type="match status" value="1"/>
</dbReference>
<evidence type="ECO:0000256" key="2">
    <source>
        <dbReference type="ARBA" id="ARBA00022670"/>
    </source>
</evidence>
<evidence type="ECO:0000259" key="6">
    <source>
        <dbReference type="Pfam" id="PF19289"/>
    </source>
</evidence>
<evidence type="ECO:0000259" key="7">
    <source>
        <dbReference type="Pfam" id="PF19290"/>
    </source>
</evidence>
<organism evidence="8 9">
    <name type="scientific">Kosmotoga arenicorallina S304</name>
    <dbReference type="NCBI Taxonomy" id="1453497"/>
    <lineage>
        <taxon>Bacteria</taxon>
        <taxon>Thermotogati</taxon>
        <taxon>Thermotogota</taxon>
        <taxon>Thermotogae</taxon>
        <taxon>Kosmotogales</taxon>
        <taxon>Kosmotogaceae</taxon>
        <taxon>Kosmotoga</taxon>
    </lineage>
</organism>
<evidence type="ECO:0000313" key="9">
    <source>
        <dbReference type="Proteomes" id="UP000077339"/>
    </source>
</evidence>
<evidence type="ECO:0000256" key="1">
    <source>
        <dbReference type="ARBA" id="ARBA00005836"/>
    </source>
</evidence>
<dbReference type="Pfam" id="PF19290">
    <property type="entry name" value="PmbA_TldD_2nd"/>
    <property type="match status" value="1"/>
</dbReference>
<dbReference type="PANTHER" id="PTHR30624:SF4">
    <property type="entry name" value="METALLOPROTEASE TLDD"/>
    <property type="match status" value="1"/>
</dbReference>
<dbReference type="Gene3D" id="3.30.2290.10">
    <property type="entry name" value="PmbA/TldD superfamily"/>
    <property type="match status" value="1"/>
</dbReference>
<dbReference type="RefSeq" id="WP_068347261.1">
    <property type="nucleotide sequence ID" value="NZ_JFHK01000007.1"/>
</dbReference>
<dbReference type="AlphaFoldDB" id="A0A176K1A5"/>
<keyword evidence="2" id="KW-0645">Protease</keyword>
<evidence type="ECO:0000313" key="8">
    <source>
        <dbReference type="EMBL" id="OAA30692.1"/>
    </source>
</evidence>
<protein>
    <submittedName>
        <fullName evidence="8">Peptidase C69</fullName>
    </submittedName>
</protein>
<accession>A0A176K1A5</accession>
<feature type="domain" description="Metalloprotease TldD/E central" evidence="7">
    <location>
        <begin position="113"/>
        <end position="219"/>
    </location>
</feature>